<dbReference type="InterPro" id="IPR029056">
    <property type="entry name" value="Ribokinase-like"/>
</dbReference>
<protein>
    <submittedName>
        <fullName evidence="4">Sugar kinase yihV</fullName>
    </submittedName>
</protein>
<dbReference type="GO" id="GO:0016301">
    <property type="term" value="F:kinase activity"/>
    <property type="evidence" value="ECO:0007669"/>
    <property type="project" value="UniProtKB-KW"/>
</dbReference>
<keyword evidence="2 4" id="KW-0418">Kinase</keyword>
<evidence type="ECO:0000313" key="4">
    <source>
        <dbReference type="EMBL" id="SPX31668.1"/>
    </source>
</evidence>
<dbReference type="AlphaFoldDB" id="A0AB38F063"/>
<dbReference type="PROSITE" id="PS00584">
    <property type="entry name" value="PFKB_KINASES_2"/>
    <property type="match status" value="1"/>
</dbReference>
<dbReference type="InterPro" id="IPR002173">
    <property type="entry name" value="Carboh/pur_kinase_PfkB_CS"/>
</dbReference>
<feature type="domain" description="Carbohydrate kinase PfkB" evidence="3">
    <location>
        <begin position="9"/>
        <end position="96"/>
    </location>
</feature>
<dbReference type="Gene3D" id="3.40.1190.20">
    <property type="match status" value="1"/>
</dbReference>
<name>A0AB38F063_ECOLX</name>
<evidence type="ECO:0000256" key="2">
    <source>
        <dbReference type="ARBA" id="ARBA00022777"/>
    </source>
</evidence>
<dbReference type="SUPFAM" id="SSF53613">
    <property type="entry name" value="Ribokinase-like"/>
    <property type="match status" value="1"/>
</dbReference>
<dbReference type="Pfam" id="PF00294">
    <property type="entry name" value="PfkB"/>
    <property type="match status" value="1"/>
</dbReference>
<organism evidence="4 5">
    <name type="scientific">Escherichia coli</name>
    <dbReference type="NCBI Taxonomy" id="562"/>
    <lineage>
        <taxon>Bacteria</taxon>
        <taxon>Pseudomonadati</taxon>
        <taxon>Pseudomonadota</taxon>
        <taxon>Gammaproteobacteria</taxon>
        <taxon>Enterobacterales</taxon>
        <taxon>Enterobacteriaceae</taxon>
        <taxon>Escherichia</taxon>
    </lineage>
</organism>
<comment type="caution">
    <text evidence="4">The sequence shown here is derived from an EMBL/GenBank/DDBJ whole genome shotgun (WGS) entry which is preliminary data.</text>
</comment>
<dbReference type="EMBL" id="UASG01000020">
    <property type="protein sequence ID" value="SPX31668.1"/>
    <property type="molecule type" value="Genomic_DNA"/>
</dbReference>
<reference evidence="4 5" key="1">
    <citation type="submission" date="2018-06" db="EMBL/GenBank/DDBJ databases">
        <authorList>
            <consortium name="Pathogen Informatics"/>
            <person name="Doyle S."/>
        </authorList>
    </citation>
    <scope>NUCLEOTIDE SEQUENCE [LARGE SCALE GENOMIC DNA]</scope>
    <source>
        <strain evidence="4 5">NCTC10279</strain>
    </source>
</reference>
<evidence type="ECO:0000259" key="3">
    <source>
        <dbReference type="Pfam" id="PF00294"/>
    </source>
</evidence>
<evidence type="ECO:0000256" key="1">
    <source>
        <dbReference type="ARBA" id="ARBA00022679"/>
    </source>
</evidence>
<gene>
    <name evidence="4" type="primary">yihV</name>
    <name evidence="4" type="ORF">NCTC10279_04070</name>
</gene>
<dbReference type="Proteomes" id="UP000250385">
    <property type="component" value="Unassembled WGS sequence"/>
</dbReference>
<sequence length="117" mass="12517">MTSADMTPQDIYPLVALTDHAVFSTPGRKRMTGLQSPEEGLYQATTQTAGKVYVTLGSEDSLWIKDDHLCQQDAFSVNVVDTTGAGDVFHGAVALAMHGMSGLFLLMPRLPILSASC</sequence>
<keyword evidence="1" id="KW-0808">Transferase</keyword>
<proteinExistence type="predicted"/>
<accession>A0AB38F063</accession>
<evidence type="ECO:0000313" key="5">
    <source>
        <dbReference type="Proteomes" id="UP000250385"/>
    </source>
</evidence>
<dbReference type="InterPro" id="IPR011611">
    <property type="entry name" value="PfkB_dom"/>
</dbReference>